<dbReference type="SUPFAM" id="SSF81901">
    <property type="entry name" value="HCP-like"/>
    <property type="match status" value="1"/>
</dbReference>
<proteinExistence type="predicted"/>
<dbReference type="PANTHER" id="PTHR22576:SF37">
    <property type="entry name" value="MUCOSA-ASSOCIATED LYMPHOID TISSUE LYMPHOMA TRANSLOCATION PROTEIN 1"/>
    <property type="match status" value="1"/>
</dbReference>
<evidence type="ECO:0000256" key="1">
    <source>
        <dbReference type="SAM" id="Coils"/>
    </source>
</evidence>
<dbReference type="SUPFAM" id="SSF52129">
    <property type="entry name" value="Caspase-like"/>
    <property type="match status" value="1"/>
</dbReference>
<dbReference type="SMART" id="SM00671">
    <property type="entry name" value="SEL1"/>
    <property type="match status" value="2"/>
</dbReference>
<dbReference type="GO" id="GO:0004197">
    <property type="term" value="F:cysteine-type endopeptidase activity"/>
    <property type="evidence" value="ECO:0007669"/>
    <property type="project" value="InterPro"/>
</dbReference>
<sequence>MAAEETSRQRQGQRMAALCLGLLIGAVGSMTPPIADARSGPKNAEDLLIVDCLLPGQVRKLGAAATFMSARRPIRTTQADCEIRGGEYVSYDRANYQTALQVWMSQALAGDADAQNYVGEIYLKGLGTPPDFGMAAQWFQKSADQGNKRALTNLAYLYEEGLGVAKDELKALNLYRQASGANGDELLFASEVKVQLAAKDVEIGSLKQTVAEQQEQAETLRSQVRDLQGQLQSRRRSLDSAQAELQGLRDQLAETRRNVGVDLSALDQQKVQMDTREAGLVELARQLEAEKLAVERRKEQLAEQQAALQARRSQLAQSGASAGEDAAVSTLESQADRLNRSLQDALGRAEKLQTQLAQSQALLDKERDSYLARISDLESQAEGRKKDDWELMKLLEGQLAERESQLRDQRMQIVQLEQQVNRGGGALLAAVPTLEIIDPPLVATRGRPAATLRSGPGRQSVVGRVSAPQAIQTITVNGTPVILGDNGLFRASVDVAAGGSNIEVAAVSKMGDAASLEFTLLPNPGASASSSSHGGSDASSGLPSGVRLGTFHALVIGNNDYQSGGFAKLQSAVNDATAVSKVLKERYGYQTRLLLNATRFDILSALNDLRESLKPDDNLLVYYAGHGDLSDDGKQGYWVPVDGQAKVPATWISNAAVSDILDTMEAKHVLVVADSCYAGALAGGSLPVYDASSSKRWGDWVKTMLDGRARIALTSGGVQPVPDLGSGKHSYFTRALLNVLEDNNRLLEGQRLYREVAASLALSSFDAPITQVPQYAPIQFAGHESGEFFFMPRGAGRAP</sequence>
<reference evidence="3 4" key="1">
    <citation type="submission" date="2020-09" db="EMBL/GenBank/DDBJ databases">
        <title>Pseudoxanthomonas sp. CAU 1598 isolated from sand of Yaerae Beach.</title>
        <authorList>
            <person name="Kim W."/>
        </authorList>
    </citation>
    <scope>NUCLEOTIDE SEQUENCE [LARGE SCALE GENOMIC DNA]</scope>
    <source>
        <strain evidence="3 4">CAU 1598</strain>
    </source>
</reference>
<name>A0AAW3ZJ75_9GAMM</name>
<dbReference type="InterPro" id="IPR011990">
    <property type="entry name" value="TPR-like_helical_dom_sf"/>
</dbReference>
<keyword evidence="1" id="KW-0175">Coiled coil</keyword>
<dbReference type="InterPro" id="IPR006597">
    <property type="entry name" value="Sel1-like"/>
</dbReference>
<evidence type="ECO:0000313" key="4">
    <source>
        <dbReference type="Proteomes" id="UP000613768"/>
    </source>
</evidence>
<feature type="domain" description="Peptidase C14 caspase" evidence="2">
    <location>
        <begin position="552"/>
        <end position="775"/>
    </location>
</feature>
<organism evidence="3 4">
    <name type="scientific">Pseudomarimonas arenosa</name>
    <dbReference type="NCBI Taxonomy" id="2774145"/>
    <lineage>
        <taxon>Bacteria</taxon>
        <taxon>Pseudomonadati</taxon>
        <taxon>Pseudomonadota</taxon>
        <taxon>Gammaproteobacteria</taxon>
        <taxon>Lysobacterales</taxon>
        <taxon>Lysobacteraceae</taxon>
        <taxon>Pseudomarimonas</taxon>
    </lineage>
</organism>
<accession>A0AAW3ZJ75</accession>
<dbReference type="Gene3D" id="1.10.287.1490">
    <property type="match status" value="1"/>
</dbReference>
<feature type="coiled-coil region" evidence="1">
    <location>
        <begin position="203"/>
        <end position="419"/>
    </location>
</feature>
<evidence type="ECO:0000313" key="3">
    <source>
        <dbReference type="EMBL" id="MBD8526036.1"/>
    </source>
</evidence>
<dbReference type="RefSeq" id="WP_192029458.1">
    <property type="nucleotide sequence ID" value="NZ_JACYTR010000016.1"/>
</dbReference>
<dbReference type="AlphaFoldDB" id="A0AAW3ZJ75"/>
<keyword evidence="4" id="KW-1185">Reference proteome</keyword>
<dbReference type="Pfam" id="PF08238">
    <property type="entry name" value="Sel1"/>
    <property type="match status" value="2"/>
</dbReference>
<protein>
    <submittedName>
        <fullName evidence="3">Caspase family protein</fullName>
    </submittedName>
</protein>
<dbReference type="Pfam" id="PF00656">
    <property type="entry name" value="Peptidase_C14"/>
    <property type="match status" value="1"/>
</dbReference>
<dbReference type="PANTHER" id="PTHR22576">
    <property type="entry name" value="MUCOSA ASSOCIATED LYMPHOID TISSUE LYMPHOMA TRANSLOCATION PROTEIN 1/PARACASPASE"/>
    <property type="match status" value="1"/>
</dbReference>
<dbReference type="EMBL" id="JACYTR010000016">
    <property type="protein sequence ID" value="MBD8526036.1"/>
    <property type="molecule type" value="Genomic_DNA"/>
</dbReference>
<dbReference type="Gene3D" id="3.40.50.1460">
    <property type="match status" value="1"/>
</dbReference>
<comment type="caution">
    <text evidence="3">The sequence shown here is derived from an EMBL/GenBank/DDBJ whole genome shotgun (WGS) entry which is preliminary data.</text>
</comment>
<dbReference type="InterPro" id="IPR011600">
    <property type="entry name" value="Pept_C14_caspase"/>
</dbReference>
<dbReference type="InterPro" id="IPR029030">
    <property type="entry name" value="Caspase-like_dom_sf"/>
</dbReference>
<dbReference type="Proteomes" id="UP000613768">
    <property type="component" value="Unassembled WGS sequence"/>
</dbReference>
<evidence type="ECO:0000259" key="2">
    <source>
        <dbReference type="Pfam" id="PF00656"/>
    </source>
</evidence>
<dbReference type="Gene3D" id="1.25.40.10">
    <property type="entry name" value="Tetratricopeptide repeat domain"/>
    <property type="match status" value="1"/>
</dbReference>
<dbReference type="GO" id="GO:0006508">
    <property type="term" value="P:proteolysis"/>
    <property type="evidence" value="ECO:0007669"/>
    <property type="project" value="InterPro"/>
</dbReference>
<dbReference type="InterPro" id="IPR052039">
    <property type="entry name" value="Caspase-related_regulators"/>
</dbReference>
<gene>
    <name evidence="3" type="ORF">IFO71_09800</name>
</gene>